<evidence type="ECO:0000256" key="2">
    <source>
        <dbReference type="ARBA" id="ARBA00023015"/>
    </source>
</evidence>
<evidence type="ECO:0008006" key="8">
    <source>
        <dbReference type="Google" id="ProtNLM"/>
    </source>
</evidence>
<dbReference type="GO" id="GO:0016251">
    <property type="term" value="F:RNA polymerase II general transcription initiation factor activity"/>
    <property type="evidence" value="ECO:0007669"/>
    <property type="project" value="TreeGrafter"/>
</dbReference>
<protein>
    <recommendedName>
        <fullName evidence="8">Transcription initiation factor TFIID subunit 9</fullName>
    </recommendedName>
</protein>
<dbReference type="Proteomes" id="UP000095767">
    <property type="component" value="Unassembled WGS sequence"/>
</dbReference>
<dbReference type="InterPro" id="IPR003162">
    <property type="entry name" value="TFIID-31"/>
</dbReference>
<keyword evidence="4" id="KW-0539">Nucleus</keyword>
<name>A0A1E5V9S1_9POAL</name>
<dbReference type="InterPro" id="IPR051431">
    <property type="entry name" value="TFIID_subunit_9"/>
</dbReference>
<keyword evidence="3" id="KW-0804">Transcription</keyword>
<dbReference type="PANTHER" id="PTHR48068:SF4">
    <property type="entry name" value="TATA-BOX BINDING PROTEIN ASSOCIATED FACTOR 9"/>
    <property type="match status" value="1"/>
</dbReference>
<dbReference type="PANTHER" id="PTHR48068">
    <property type="entry name" value="TAF9 RNA POLYMERASE II, TATA BOX-BINDING PROTEIN (TBP)-ASSOCIATED FACTOR"/>
    <property type="match status" value="1"/>
</dbReference>
<evidence type="ECO:0000256" key="1">
    <source>
        <dbReference type="ARBA" id="ARBA00004123"/>
    </source>
</evidence>
<proteinExistence type="predicted"/>
<comment type="caution">
    <text evidence="6">The sequence shown here is derived from an EMBL/GenBank/DDBJ whole genome shotgun (WGS) entry which is preliminary data.</text>
</comment>
<gene>
    <name evidence="6" type="ORF">BAE44_0017069</name>
</gene>
<sequence length="113" mass="12183">MAYADHAGRASLEADDVFLAIRAKSAFSPGPPPREVIFDLARSRNTIPLHKPTAPPGSIPLPSLEDTMLSSNYLLVRPVMPSLDQETEDDDGCSDPNSNTEQEHNAMAPAAVR</sequence>
<dbReference type="GO" id="GO:0000124">
    <property type="term" value="C:SAGA complex"/>
    <property type="evidence" value="ECO:0007669"/>
    <property type="project" value="TreeGrafter"/>
</dbReference>
<accession>A0A1E5V9S1</accession>
<evidence type="ECO:0000256" key="3">
    <source>
        <dbReference type="ARBA" id="ARBA00023163"/>
    </source>
</evidence>
<dbReference type="STRING" id="888268.A0A1E5V9S1"/>
<comment type="subcellular location">
    <subcellularLocation>
        <location evidence="1">Nucleus</location>
    </subcellularLocation>
</comment>
<dbReference type="GO" id="GO:0003713">
    <property type="term" value="F:transcription coactivator activity"/>
    <property type="evidence" value="ECO:0007669"/>
    <property type="project" value="TreeGrafter"/>
</dbReference>
<keyword evidence="7" id="KW-1185">Reference proteome</keyword>
<evidence type="ECO:0000313" key="6">
    <source>
        <dbReference type="EMBL" id="OEL21910.1"/>
    </source>
</evidence>
<dbReference type="GO" id="GO:0051123">
    <property type="term" value="P:RNA polymerase II preinitiation complex assembly"/>
    <property type="evidence" value="ECO:0007669"/>
    <property type="project" value="TreeGrafter"/>
</dbReference>
<dbReference type="EMBL" id="LWDX02046852">
    <property type="protein sequence ID" value="OEL21910.1"/>
    <property type="molecule type" value="Genomic_DNA"/>
</dbReference>
<feature type="region of interest" description="Disordered" evidence="5">
    <location>
        <begin position="79"/>
        <end position="113"/>
    </location>
</feature>
<dbReference type="GO" id="GO:0005669">
    <property type="term" value="C:transcription factor TFIID complex"/>
    <property type="evidence" value="ECO:0007669"/>
    <property type="project" value="TreeGrafter"/>
</dbReference>
<evidence type="ECO:0000256" key="4">
    <source>
        <dbReference type="ARBA" id="ARBA00023242"/>
    </source>
</evidence>
<dbReference type="Pfam" id="PF02291">
    <property type="entry name" value="TFIID-31kDa"/>
    <property type="match status" value="1"/>
</dbReference>
<reference evidence="6 7" key="1">
    <citation type="submission" date="2016-09" db="EMBL/GenBank/DDBJ databases">
        <title>The draft genome of Dichanthelium oligosanthes: A C3 panicoid grass species.</title>
        <authorList>
            <person name="Studer A.J."/>
            <person name="Schnable J.C."/>
            <person name="Brutnell T.P."/>
        </authorList>
    </citation>
    <scope>NUCLEOTIDE SEQUENCE [LARGE SCALE GENOMIC DNA]</scope>
    <source>
        <strain evidence="7">cv. Kellogg 1175</strain>
        <tissue evidence="6">Leaf</tissue>
    </source>
</reference>
<organism evidence="6 7">
    <name type="scientific">Dichanthelium oligosanthes</name>
    <dbReference type="NCBI Taxonomy" id="888268"/>
    <lineage>
        <taxon>Eukaryota</taxon>
        <taxon>Viridiplantae</taxon>
        <taxon>Streptophyta</taxon>
        <taxon>Embryophyta</taxon>
        <taxon>Tracheophyta</taxon>
        <taxon>Spermatophyta</taxon>
        <taxon>Magnoliopsida</taxon>
        <taxon>Liliopsida</taxon>
        <taxon>Poales</taxon>
        <taxon>Poaceae</taxon>
        <taxon>PACMAD clade</taxon>
        <taxon>Panicoideae</taxon>
        <taxon>Panicodae</taxon>
        <taxon>Paniceae</taxon>
        <taxon>Dichantheliinae</taxon>
        <taxon>Dichanthelium</taxon>
    </lineage>
</organism>
<dbReference type="AlphaFoldDB" id="A0A1E5V9S1"/>
<dbReference type="OrthoDB" id="341924at2759"/>
<evidence type="ECO:0000313" key="7">
    <source>
        <dbReference type="Proteomes" id="UP000095767"/>
    </source>
</evidence>
<evidence type="ECO:0000256" key="5">
    <source>
        <dbReference type="SAM" id="MobiDB-lite"/>
    </source>
</evidence>
<keyword evidence="2" id="KW-0805">Transcription regulation</keyword>